<dbReference type="GO" id="GO:0042597">
    <property type="term" value="C:periplasmic space"/>
    <property type="evidence" value="ECO:0007669"/>
    <property type="project" value="UniProtKB-ARBA"/>
</dbReference>
<reference evidence="5 6" key="1">
    <citation type="journal article" date="2015" name="Emerg. Microbes Infect.">
        <title>Characterization of 17 strains belonging to the Mycobacterium simiae complex and description of Mycobacterium paraense sp. nov.</title>
        <authorList>
            <person name="Fusco da Costa A.R."/>
            <person name="Fedrizzi T."/>
            <person name="Lopes M.L."/>
            <person name="Pecorari M."/>
            <person name="Oliveira da Costa W.L."/>
            <person name="Giacobazzi E."/>
            <person name="da Costa Bahia J.R."/>
            <person name="De Sanctis V."/>
            <person name="Batista Lima K.V."/>
            <person name="Bertorelli R."/>
            <person name="Grottola A."/>
            <person name="Fabio A."/>
            <person name="Mariottini A."/>
            <person name="Ferretti P."/>
            <person name="Di Leva F."/>
            <person name="Fregni Serpini G."/>
            <person name="Tagliazucchi S."/>
            <person name="Rumpianesi F."/>
            <person name="Jousson O."/>
            <person name="Segata N."/>
            <person name="Tortoli E."/>
        </authorList>
    </citation>
    <scope>NUCLEOTIDE SEQUENCE [LARGE SCALE GENOMIC DNA]</scope>
    <source>
        <strain evidence="3 6">FI-07156</strain>
        <strain evidence="4 5">IEC33</strain>
    </source>
</reference>
<dbReference type="STRING" id="767916.AWB91_05555"/>
<reference evidence="4" key="2">
    <citation type="submission" date="2016-01" db="EMBL/GenBank/DDBJ databases">
        <authorList>
            <person name="Oliw E.H."/>
        </authorList>
    </citation>
    <scope>NUCLEOTIDE SEQUENCE</scope>
    <source>
        <strain evidence="4">IEC33</strain>
    </source>
</reference>
<dbReference type="GO" id="GO:0015833">
    <property type="term" value="P:peptide transport"/>
    <property type="evidence" value="ECO:0007669"/>
    <property type="project" value="TreeGrafter"/>
</dbReference>
<proteinExistence type="predicted"/>
<dbReference type="PANTHER" id="PTHR30290">
    <property type="entry name" value="PERIPLASMIC BINDING COMPONENT OF ABC TRANSPORTER"/>
    <property type="match status" value="1"/>
</dbReference>
<evidence type="ECO:0000313" key="4">
    <source>
        <dbReference type="EMBL" id="ORW50180.1"/>
    </source>
</evidence>
<dbReference type="Proteomes" id="UP000193801">
    <property type="component" value="Unassembled WGS sequence"/>
</dbReference>
<dbReference type="PANTHER" id="PTHR30290:SF65">
    <property type="entry name" value="MONOACYL PHOSPHATIDYLINOSITOL TETRAMANNOSIDE-BINDING PROTEIN LPQW-RELATED"/>
    <property type="match status" value="1"/>
</dbReference>
<dbReference type="AlphaFoldDB" id="A0A1X2AFS5"/>
<organism evidence="4 5">
    <name type="scientific">Mycobacterium paraense</name>
    <dbReference type="NCBI Taxonomy" id="767916"/>
    <lineage>
        <taxon>Bacteria</taxon>
        <taxon>Bacillati</taxon>
        <taxon>Actinomycetota</taxon>
        <taxon>Actinomycetes</taxon>
        <taxon>Mycobacteriales</taxon>
        <taxon>Mycobacteriaceae</taxon>
        <taxon>Mycobacterium</taxon>
        <taxon>Mycobacterium simiae complex</taxon>
    </lineage>
</organism>
<evidence type="ECO:0000313" key="5">
    <source>
        <dbReference type="Proteomes" id="UP000193285"/>
    </source>
</evidence>
<dbReference type="SUPFAM" id="SSF53850">
    <property type="entry name" value="Periplasmic binding protein-like II"/>
    <property type="match status" value="1"/>
</dbReference>
<feature type="chain" id="PRO_5012010140" description="Solute-binding protein family 5 domain-containing protein" evidence="1">
    <location>
        <begin position="23"/>
        <end position="551"/>
    </location>
</feature>
<dbReference type="Gene3D" id="3.10.105.10">
    <property type="entry name" value="Dipeptide-binding Protein, Domain 3"/>
    <property type="match status" value="1"/>
</dbReference>
<dbReference type="InterPro" id="IPR030678">
    <property type="entry name" value="Peptide/Ni-bd"/>
</dbReference>
<feature type="signal peptide" evidence="1">
    <location>
        <begin position="1"/>
        <end position="22"/>
    </location>
</feature>
<comment type="caution">
    <text evidence="4">The sequence shown here is derived from an EMBL/GenBank/DDBJ whole genome shotgun (WGS) entry which is preliminary data.</text>
</comment>
<feature type="domain" description="Solute-binding protein family 5" evidence="2">
    <location>
        <begin position="110"/>
        <end position="470"/>
    </location>
</feature>
<dbReference type="GO" id="GO:0043190">
    <property type="term" value="C:ATP-binding cassette (ABC) transporter complex"/>
    <property type="evidence" value="ECO:0007669"/>
    <property type="project" value="InterPro"/>
</dbReference>
<dbReference type="Pfam" id="PF00496">
    <property type="entry name" value="SBP_bac_5"/>
    <property type="match status" value="1"/>
</dbReference>
<keyword evidence="1" id="KW-0732">Signal</keyword>
<dbReference type="EMBL" id="LQPN01000033">
    <property type="protein sequence ID" value="ORW50180.1"/>
    <property type="molecule type" value="Genomic_DNA"/>
</dbReference>
<sequence>MLSLSVIAGLALTGCSPAINLAAPTGNNASIGTTSDVNPQNPATLQDGGNLRLALSDFPPNFNILSIDGNSAEVAGMMKATLPRAFVIGPDGSTTVDTDYFTSVELTGTNPQVVTYTINPKAVWSDGTPVTWRDIESQIHALSGADKNFEIAGPGGADRVASVTRGVDDRQAVMTFAKPYAEWRGMFAGNGMLLPASMTATPEVFNKGQLDGPGPSAGPFVVSSLDRTTQRITLTRNPKWWGARPRLDSITYLVLDDAARLPALQNNTIDATGIGTVDQLTIAQRTKGISIRRAPAPSWSHFTFNGAHGAILEDRALRVAVSKGIDRQTIAKVVQYGLTNNPVALGNHIYVAGQEGYQDNSFIVPYDPAAASRELDQLGWKLNGQFREKDGRQLVIRDLFYDAQGSRVFAQIAQHSLAQIGVKLELVARSGSGFFTNYINVGAFDIAQFGWLGDAFPLSSLTQIYQSDGASNFGKIGSPEIDAAIERTLEELDPAKARALANDLDKLIWAEGFSLPLTQSPGDVAVRSTLANFGAVGLADLNYTAIGFMRN</sequence>
<dbReference type="InterPro" id="IPR000914">
    <property type="entry name" value="SBP_5_dom"/>
</dbReference>
<dbReference type="CDD" id="cd08501">
    <property type="entry name" value="PBP2_Lpqw"/>
    <property type="match status" value="1"/>
</dbReference>
<evidence type="ECO:0000313" key="6">
    <source>
        <dbReference type="Proteomes" id="UP000193801"/>
    </source>
</evidence>
<evidence type="ECO:0000259" key="2">
    <source>
        <dbReference type="Pfam" id="PF00496"/>
    </source>
</evidence>
<dbReference type="Gene3D" id="3.40.190.10">
    <property type="entry name" value="Periplasmic binding protein-like II"/>
    <property type="match status" value="1"/>
</dbReference>
<dbReference type="Gene3D" id="3.90.76.10">
    <property type="entry name" value="Dipeptide-binding Protein, Domain 1"/>
    <property type="match status" value="1"/>
</dbReference>
<dbReference type="GO" id="GO:1904680">
    <property type="term" value="F:peptide transmembrane transporter activity"/>
    <property type="evidence" value="ECO:0007669"/>
    <property type="project" value="TreeGrafter"/>
</dbReference>
<dbReference type="InterPro" id="IPR039424">
    <property type="entry name" value="SBP_5"/>
</dbReference>
<dbReference type="Proteomes" id="UP000193285">
    <property type="component" value="Unassembled WGS sequence"/>
</dbReference>
<reference evidence="3" key="3">
    <citation type="submission" date="2016-01" db="EMBL/GenBank/DDBJ databases">
        <authorList>
            <person name="Ana R.F.D.C."/>
            <person name="Tarcisio F."/>
            <person name="Maria L.L."/>
            <person name="Monica P."/>
            <person name="Wana L.O.D.C."/>
            <person name="Elisabetta G."/>
            <person name="Jeann R.D.C.B."/>
            <person name="Veronica D.S."/>
            <person name="Karla V.B.L."/>
            <person name="Roberto B."/>
            <person name="Antonella G."/>
            <person name="Anna F."/>
            <person name="Alessandro M."/>
            <person name="Pamela F."/>
            <person name="Francesca D.L."/>
            <person name="Giulia F.S."/>
            <person name="Sara T."/>
            <person name="Fabio R."/>
            <person name="Olivier J."/>
            <person name="Nicola S."/>
            <person name="Enrico T."/>
        </authorList>
    </citation>
    <scope>NUCLEOTIDE SEQUENCE</scope>
    <source>
        <strain evidence="3">FI-07156</strain>
    </source>
</reference>
<dbReference type="PIRSF" id="PIRSF002741">
    <property type="entry name" value="MppA"/>
    <property type="match status" value="1"/>
</dbReference>
<name>A0A1X2AFS5_9MYCO</name>
<evidence type="ECO:0000256" key="1">
    <source>
        <dbReference type="SAM" id="SignalP"/>
    </source>
</evidence>
<protein>
    <recommendedName>
        <fullName evidence="2">Solute-binding protein family 5 domain-containing protein</fullName>
    </recommendedName>
</protein>
<keyword evidence="6" id="KW-1185">Reference proteome</keyword>
<evidence type="ECO:0000313" key="3">
    <source>
        <dbReference type="EMBL" id="ORW26713.1"/>
    </source>
</evidence>
<accession>A0A1X2AFS5</accession>
<dbReference type="EMBL" id="LQPK01000046">
    <property type="protein sequence ID" value="ORW26713.1"/>
    <property type="molecule type" value="Genomic_DNA"/>
</dbReference>
<gene>
    <name evidence="4" type="ORF">AWB90_09235</name>
    <name evidence="3" type="ORF">AWB91_05555</name>
</gene>